<accession>A0A2A2HB60</accession>
<dbReference type="EMBL" id="LMVN01000029">
    <property type="protein sequence ID" value="PAV06550.1"/>
    <property type="molecule type" value="Genomic_DNA"/>
</dbReference>
<comment type="subunit">
    <text evidence="8">Homodimer.</text>
</comment>
<evidence type="ECO:0000256" key="1">
    <source>
        <dbReference type="ARBA" id="ARBA00022723"/>
    </source>
</evidence>
<keyword evidence="5 8" id="KW-0411">Iron-sulfur</keyword>
<evidence type="ECO:0000256" key="4">
    <source>
        <dbReference type="ARBA" id="ARBA00023004"/>
    </source>
</evidence>
<evidence type="ECO:0000313" key="11">
    <source>
        <dbReference type="Proteomes" id="UP000217528"/>
    </source>
</evidence>
<gene>
    <name evidence="10" type="primary">minD</name>
    <name evidence="9" type="ORF">ASJ82_04870</name>
    <name evidence="10" type="ORF">MSCUN_06090</name>
</gene>
<feature type="binding site" evidence="8">
    <location>
        <begin position="44"/>
        <end position="51"/>
    </location>
    <ligand>
        <name>ATP</name>
        <dbReference type="ChEBI" id="CHEBI:30616"/>
    </ligand>
</feature>
<evidence type="ECO:0000256" key="2">
    <source>
        <dbReference type="ARBA" id="ARBA00022741"/>
    </source>
</evidence>
<keyword evidence="8" id="KW-0378">Hydrolase</keyword>
<dbReference type="Pfam" id="PF10609">
    <property type="entry name" value="ParA"/>
    <property type="match status" value="1"/>
</dbReference>
<sequence length="288" mass="31405">MAHEHGHGHGAELSDEDKKAIMEQNINITRNLNNIKYKVAVMSGKGGVGKSTVAVNLAEAFNKMGFKTALFDVDIHGPNVPKMLGIEDKKLDVKGNKLVPVETENGISVASMAFLLDSNASPVIWRGPQKTGAIKQLISDVAWGNIDVMIFDNPPGTGDEPLTVLQTIQNLDAAVMVTTPSSVSEEDVLKCVSMTRMLNIENIGLVENMAYFECPDCGKKVNLFGENKGKEFAEAMEIDFLGELPFRTAVSESADKLEKPIVEADPDSDAAKEFMKIAEEIKNKYMDE</sequence>
<dbReference type="GO" id="GO:0051539">
    <property type="term" value="F:4 iron, 4 sulfur cluster binding"/>
    <property type="evidence" value="ECO:0007669"/>
    <property type="project" value="TreeGrafter"/>
</dbReference>
<evidence type="ECO:0000256" key="6">
    <source>
        <dbReference type="ARBA" id="ARBA00058094"/>
    </source>
</evidence>
<proteinExistence type="inferred from homology"/>
<evidence type="ECO:0000256" key="3">
    <source>
        <dbReference type="ARBA" id="ARBA00022840"/>
    </source>
</evidence>
<dbReference type="PANTHER" id="PTHR42961">
    <property type="entry name" value="IRON-SULFUR PROTEIN NUBPL"/>
    <property type="match status" value="1"/>
</dbReference>
<keyword evidence="3 8" id="KW-0067">ATP-binding</keyword>
<comment type="caution">
    <text evidence="9">The sequence shown here is derived from an EMBL/GenBank/DDBJ whole genome shotgun (WGS) entry which is preliminary data.</text>
</comment>
<dbReference type="OrthoDB" id="8297at2157"/>
<dbReference type="Gene3D" id="3.40.50.300">
    <property type="entry name" value="P-loop containing nucleotide triphosphate hydrolases"/>
    <property type="match status" value="1"/>
</dbReference>
<evidence type="ECO:0000256" key="7">
    <source>
        <dbReference type="ARBA" id="ARBA00074706"/>
    </source>
</evidence>
<evidence type="ECO:0000313" key="12">
    <source>
        <dbReference type="Proteomes" id="UP000246004"/>
    </source>
</evidence>
<keyword evidence="11" id="KW-1185">Reference proteome</keyword>
<evidence type="ECO:0000256" key="5">
    <source>
        <dbReference type="ARBA" id="ARBA00023014"/>
    </source>
</evidence>
<dbReference type="InterPro" id="IPR019591">
    <property type="entry name" value="Mrp/NBP35_ATP-bd"/>
</dbReference>
<name>A0A2A2HB60_9EURY</name>
<evidence type="ECO:0000313" key="10">
    <source>
        <dbReference type="EMBL" id="PWL08487.1"/>
    </source>
</evidence>
<dbReference type="Proteomes" id="UP000246004">
    <property type="component" value="Unassembled WGS sequence"/>
</dbReference>
<dbReference type="InterPro" id="IPR027417">
    <property type="entry name" value="P-loop_NTPase"/>
</dbReference>
<dbReference type="RefSeq" id="WP_095609404.1">
    <property type="nucleotide sequence ID" value="NZ_LMVN01000029.1"/>
</dbReference>
<dbReference type="InterPro" id="IPR044304">
    <property type="entry name" value="NUBPL-like"/>
</dbReference>
<dbReference type="Proteomes" id="UP000217528">
    <property type="component" value="Unassembled WGS sequence"/>
</dbReference>
<dbReference type="SUPFAM" id="SSF52540">
    <property type="entry name" value="P-loop containing nucleoside triphosphate hydrolases"/>
    <property type="match status" value="1"/>
</dbReference>
<dbReference type="InterPro" id="IPR033756">
    <property type="entry name" value="YlxH/NBP35"/>
</dbReference>
<protein>
    <recommendedName>
        <fullName evidence="7 8">Iron-sulfur cluster carrier protein</fullName>
    </recommendedName>
</protein>
<dbReference type="CDD" id="cd02037">
    <property type="entry name" value="Mrp_NBP35"/>
    <property type="match status" value="1"/>
</dbReference>
<evidence type="ECO:0000313" key="9">
    <source>
        <dbReference type="EMBL" id="PAV06550.1"/>
    </source>
</evidence>
<dbReference type="GO" id="GO:0046872">
    <property type="term" value="F:metal ion binding"/>
    <property type="evidence" value="ECO:0007669"/>
    <property type="project" value="UniProtKB-KW"/>
</dbReference>
<reference evidence="9 11" key="2">
    <citation type="journal article" date="2017" name="BMC Genomics">
        <title>Genomic analysis of methanogenic archaea reveals a shift towards energy conservation.</title>
        <authorList>
            <person name="Gilmore S.P."/>
            <person name="Henske J.K."/>
            <person name="Sexton J.A."/>
            <person name="Solomon K.V."/>
            <person name="Seppala S."/>
            <person name="Yoo J.I."/>
            <person name="Huyett L.M."/>
            <person name="Pressman A."/>
            <person name="Cogan J.Z."/>
            <person name="Kivenson V."/>
            <person name="Peng X."/>
            <person name="Tan Y."/>
            <person name="Valentine D.L."/>
            <person name="O'Malley M.A."/>
        </authorList>
    </citation>
    <scope>NUCLEOTIDE SEQUENCE [LARGE SCALE GENOMIC DNA]</scope>
    <source>
        <strain evidence="9 11">1R-7</strain>
    </source>
</reference>
<dbReference type="AlphaFoldDB" id="A0A2A2HB60"/>
<comment type="similarity">
    <text evidence="8">Belongs to the Mrp/NBP35 ATP-binding proteins family.</text>
</comment>
<reference evidence="10 12" key="1">
    <citation type="submission" date="2016-04" db="EMBL/GenBank/DDBJ databases">
        <title>Genome sequence of Methanosphaera cuniculi DSM 4103.</title>
        <authorList>
            <person name="Poehlein A."/>
            <person name="Seedorf H."/>
            <person name="Daniel R."/>
        </authorList>
    </citation>
    <scope>NUCLEOTIDE SEQUENCE [LARGE SCALE GENOMIC DNA]</scope>
    <source>
        <strain evidence="10 12">DSM 4103</strain>
    </source>
</reference>
<comment type="function">
    <text evidence="6 8">Binds and transfers iron-sulfur (Fe-S) clusters to target apoproteins. Can hydrolyze ATP.</text>
</comment>
<dbReference type="GO" id="GO:0016887">
    <property type="term" value="F:ATP hydrolysis activity"/>
    <property type="evidence" value="ECO:0007669"/>
    <property type="project" value="UniProtKB-UniRule"/>
</dbReference>
<dbReference type="HAMAP" id="MF_02040">
    <property type="entry name" value="Mrp_NBP35"/>
    <property type="match status" value="1"/>
</dbReference>
<evidence type="ECO:0000256" key="8">
    <source>
        <dbReference type="HAMAP-Rule" id="MF_02040"/>
    </source>
</evidence>
<dbReference type="EMBL" id="LWMS01000015">
    <property type="protein sequence ID" value="PWL08487.1"/>
    <property type="molecule type" value="Genomic_DNA"/>
</dbReference>
<dbReference type="GO" id="GO:0016226">
    <property type="term" value="P:iron-sulfur cluster assembly"/>
    <property type="evidence" value="ECO:0007669"/>
    <property type="project" value="InterPro"/>
</dbReference>
<keyword evidence="1 8" id="KW-0479">Metal-binding</keyword>
<keyword evidence="4 8" id="KW-0408">Iron</keyword>
<dbReference type="PANTHER" id="PTHR42961:SF2">
    <property type="entry name" value="IRON-SULFUR PROTEIN NUBPL"/>
    <property type="match status" value="1"/>
</dbReference>
<keyword evidence="2 8" id="KW-0547">Nucleotide-binding</keyword>
<dbReference type="GO" id="GO:0005524">
    <property type="term" value="F:ATP binding"/>
    <property type="evidence" value="ECO:0007669"/>
    <property type="project" value="UniProtKB-UniRule"/>
</dbReference>
<dbReference type="GO" id="GO:0140663">
    <property type="term" value="F:ATP-dependent FeS chaperone activity"/>
    <property type="evidence" value="ECO:0007669"/>
    <property type="project" value="InterPro"/>
</dbReference>
<dbReference type="FunFam" id="3.40.50.300:FF:001119">
    <property type="entry name" value="Iron-sulfur cluster carrier protein"/>
    <property type="match status" value="1"/>
</dbReference>
<organism evidence="9 11">
    <name type="scientific">Methanosphaera cuniculi</name>
    <dbReference type="NCBI Taxonomy" id="1077256"/>
    <lineage>
        <taxon>Archaea</taxon>
        <taxon>Methanobacteriati</taxon>
        <taxon>Methanobacteriota</taxon>
        <taxon>Methanomada group</taxon>
        <taxon>Methanobacteria</taxon>
        <taxon>Methanobacteriales</taxon>
        <taxon>Methanobacteriaceae</taxon>
        <taxon>Methanosphaera</taxon>
    </lineage>
</organism>